<dbReference type="InterPro" id="IPR012341">
    <property type="entry name" value="6hp_glycosidase-like_sf"/>
</dbReference>
<dbReference type="Gene3D" id="1.50.10.10">
    <property type="match status" value="1"/>
</dbReference>
<dbReference type="SUPFAM" id="SSF48208">
    <property type="entry name" value="Six-hairpin glycosidases"/>
    <property type="match status" value="1"/>
</dbReference>
<dbReference type="Proteomes" id="UP001524473">
    <property type="component" value="Unassembled WGS sequence"/>
</dbReference>
<organism evidence="1 2">
    <name type="scientific">Neglectibacter timonensis</name>
    <dbReference type="NCBI Taxonomy" id="1776382"/>
    <lineage>
        <taxon>Bacteria</taxon>
        <taxon>Bacillati</taxon>
        <taxon>Bacillota</taxon>
        <taxon>Clostridia</taxon>
        <taxon>Eubacteriales</taxon>
        <taxon>Oscillospiraceae</taxon>
        <taxon>Neglectibacter</taxon>
    </lineage>
</organism>
<proteinExistence type="predicted"/>
<dbReference type="GeneID" id="90532298"/>
<evidence type="ECO:0000313" key="1">
    <source>
        <dbReference type="EMBL" id="MCQ4838416.1"/>
    </source>
</evidence>
<dbReference type="EMBL" id="JANFZH010000001">
    <property type="protein sequence ID" value="MCQ4838416.1"/>
    <property type="molecule type" value="Genomic_DNA"/>
</dbReference>
<gene>
    <name evidence="1" type="ORF">NE695_00630</name>
</gene>
<evidence type="ECO:0000313" key="2">
    <source>
        <dbReference type="Proteomes" id="UP001524473"/>
    </source>
</evidence>
<protein>
    <submittedName>
        <fullName evidence="1">Uncharacterized protein</fullName>
    </submittedName>
</protein>
<dbReference type="InterPro" id="IPR008928">
    <property type="entry name" value="6-hairpin_glycosidase_sf"/>
</dbReference>
<sequence length="377" mass="42675">MSEELKQLTELSRELLEGCKKTASDGTVLFTPDGVGNYDALWVRDLGYMAEYCGDLMGAKALEACIEFVLTGQREDGWFPDRVESSGEPVYAAGAKGAPVGEANLDNTPFLVFAVYSYLRLPEVEASGEGKRKFFRWAEALDRGMDCIPLSGEGLLWNDPTRPHSPYGFTDTVCKTGRLFFESLLYWRACRQLAELCRGFGDLKDRAGEYDLRAERIEREIVRLYDEESGLFFAAEQDCRQLDVWGAAYLLYIGFPVEEQVKKGLEDWLATHRDRYLYHGQVCHLPDGEPWEKLLIYVAPGEYQNGAYWATASGWIWYVLKGLDPEAAENMLRELLTDFQEGGICECVNCGYRKLPEFVVSAVNVRGAVLRWEQENG</sequence>
<dbReference type="RefSeq" id="WP_147578547.1">
    <property type="nucleotide sequence ID" value="NZ_CABKVV010000013.1"/>
</dbReference>
<keyword evidence="2" id="KW-1185">Reference proteome</keyword>
<name>A0ABT1RUS1_9FIRM</name>
<comment type="caution">
    <text evidence="1">The sequence shown here is derived from an EMBL/GenBank/DDBJ whole genome shotgun (WGS) entry which is preliminary data.</text>
</comment>
<accession>A0ABT1RUS1</accession>
<reference evidence="1 2" key="1">
    <citation type="submission" date="2022-06" db="EMBL/GenBank/DDBJ databases">
        <title>Isolation of gut microbiota from human fecal samples.</title>
        <authorList>
            <person name="Pamer E.G."/>
            <person name="Barat B."/>
            <person name="Waligurski E."/>
            <person name="Medina S."/>
            <person name="Paddock L."/>
            <person name="Mostad J."/>
        </authorList>
    </citation>
    <scope>NUCLEOTIDE SEQUENCE [LARGE SCALE GENOMIC DNA]</scope>
    <source>
        <strain evidence="1 2">DFI.9.73</strain>
    </source>
</reference>